<evidence type="ECO:0000259" key="2">
    <source>
        <dbReference type="Pfam" id="PF18435"/>
    </source>
</evidence>
<dbReference type="SUPFAM" id="SSF53474">
    <property type="entry name" value="alpha/beta-Hydrolases"/>
    <property type="match status" value="1"/>
</dbReference>
<dbReference type="InterPro" id="IPR003140">
    <property type="entry name" value="PLipase/COase/thioEstase"/>
</dbReference>
<accession>A0A343JEA2</accession>
<evidence type="ECO:0000259" key="1">
    <source>
        <dbReference type="Pfam" id="PF02230"/>
    </source>
</evidence>
<dbReference type="KEGG" id="cia:BEN51_10295"/>
<organism evidence="3 4">
    <name type="scientific">Clostridium isatidis</name>
    <dbReference type="NCBI Taxonomy" id="182773"/>
    <lineage>
        <taxon>Bacteria</taxon>
        <taxon>Bacillati</taxon>
        <taxon>Bacillota</taxon>
        <taxon>Clostridia</taxon>
        <taxon>Eubacteriales</taxon>
        <taxon>Clostridiaceae</taxon>
        <taxon>Clostridium</taxon>
    </lineage>
</organism>
<protein>
    <recommendedName>
        <fullName evidence="5">Phospholipase/carboxylesterase/thioesterase domain-containing protein</fullName>
    </recommendedName>
</protein>
<dbReference type="Pfam" id="PF18435">
    <property type="entry name" value="EstA_Ig_like"/>
    <property type="match status" value="1"/>
</dbReference>
<dbReference type="RefSeq" id="WP_119865994.1">
    <property type="nucleotide sequence ID" value="NZ_CP016786.1"/>
</dbReference>
<proteinExistence type="predicted"/>
<dbReference type="GO" id="GO:0016787">
    <property type="term" value="F:hydrolase activity"/>
    <property type="evidence" value="ECO:0007669"/>
    <property type="project" value="InterPro"/>
</dbReference>
<gene>
    <name evidence="3" type="ORF">BEN51_10295</name>
</gene>
<dbReference type="Gene3D" id="3.40.50.1820">
    <property type="entry name" value="alpha/beta hydrolase"/>
    <property type="match status" value="1"/>
</dbReference>
<evidence type="ECO:0000313" key="4">
    <source>
        <dbReference type="Proteomes" id="UP000264883"/>
    </source>
</evidence>
<evidence type="ECO:0000313" key="3">
    <source>
        <dbReference type="EMBL" id="ASW43860.1"/>
    </source>
</evidence>
<dbReference type="Gene3D" id="2.60.40.2180">
    <property type="match status" value="1"/>
</dbReference>
<dbReference type="OrthoDB" id="2751280at2"/>
<name>A0A343JEA2_9CLOT</name>
<evidence type="ECO:0008006" key="5">
    <source>
        <dbReference type="Google" id="ProtNLM"/>
    </source>
</evidence>
<feature type="domain" description="Esterase Ig-like N-terminal" evidence="2">
    <location>
        <begin position="15"/>
        <end position="112"/>
    </location>
</feature>
<dbReference type="EMBL" id="CP016786">
    <property type="protein sequence ID" value="ASW43860.1"/>
    <property type="molecule type" value="Genomic_DNA"/>
</dbReference>
<dbReference type="AlphaFoldDB" id="A0A343JEA2"/>
<dbReference type="InterPro" id="IPR029058">
    <property type="entry name" value="AB_hydrolase_fold"/>
</dbReference>
<reference evidence="3 4" key="1">
    <citation type="submission" date="2016-08" db="EMBL/GenBank/DDBJ databases">
        <title>Complete Genome Sequence Of The Indigo Reducing Clostridium isatidis DSM15098.</title>
        <authorList>
            <person name="Little G.T."/>
            <person name="Minton N.P."/>
        </authorList>
    </citation>
    <scope>NUCLEOTIDE SEQUENCE [LARGE SCALE GENOMIC DNA]</scope>
    <source>
        <strain evidence="3 4">DSM 15098</strain>
    </source>
</reference>
<keyword evidence="4" id="KW-1185">Reference proteome</keyword>
<dbReference type="Proteomes" id="UP000264883">
    <property type="component" value="Chromosome"/>
</dbReference>
<dbReference type="Pfam" id="PF02230">
    <property type="entry name" value="Abhydrolase_2"/>
    <property type="match status" value="1"/>
</dbReference>
<dbReference type="InterPro" id="IPR041172">
    <property type="entry name" value="EstA_Ig-like_N"/>
</dbReference>
<sequence>MIGIEVSGEFIAYIQGDDWGCGVSKIVISLDKEIDTVSKESFKVEETKEAFDWARAELGLRTVKRERRIEDAYTSDEFGRKIEGASKYITILMNFTPYDGNYLLFSPPCPYNRYPSLYKLDISIADGEVLKSGGKEILEFKIDPNIKSYATSADKFKTANYKAKEGIEYKYAYYEPEEKTKNLVVWLHGLGEGGLENTDPYLTCLANKVPALIEDKFQKLMNKANILVPQCPTFWMDNTGRGIIVDYKIEADGTSYYTKSLFELINYYKEKTASEKVIIAGCSNGGYMALLLALEYGRVFDGYVLICEAMEDKYISDEKIEAIKDLPLYFIYSKDDPVVAPKSFEIPTIKRLREAKASNLHVASFDKVIDTRGRFNDDEGNPYNYGGHASWIYFFNNEAKCDECGIDVWSWMAEQ</sequence>
<feature type="domain" description="Phospholipase/carboxylesterase/thioesterase" evidence="1">
    <location>
        <begin position="175"/>
        <end position="339"/>
    </location>
</feature>